<dbReference type="InterPro" id="IPR018710">
    <property type="entry name" value="DUF2232"/>
</dbReference>
<evidence type="ECO:0000313" key="3">
    <source>
        <dbReference type="Proteomes" id="UP000005952"/>
    </source>
</evidence>
<keyword evidence="1" id="KW-1133">Transmembrane helix</keyword>
<gene>
    <name evidence="2" type="ORF">HYPDE_30473</name>
</gene>
<feature type="transmembrane region" description="Helical" evidence="1">
    <location>
        <begin position="125"/>
        <end position="149"/>
    </location>
</feature>
<protein>
    <recommendedName>
        <fullName evidence="4">DUF2232 domain-containing protein</fullName>
    </recommendedName>
</protein>
<name>N0B2M4_9HYPH</name>
<keyword evidence="1" id="KW-0812">Transmembrane</keyword>
<accession>N0B2M4</accession>
<evidence type="ECO:0000256" key="1">
    <source>
        <dbReference type="SAM" id="Phobius"/>
    </source>
</evidence>
<dbReference type="HOGENOM" id="CLU_073303_1_0_5"/>
<feature type="transmembrane region" description="Helical" evidence="1">
    <location>
        <begin position="197"/>
        <end position="215"/>
    </location>
</feature>
<proteinExistence type="predicted"/>
<dbReference type="Pfam" id="PF09991">
    <property type="entry name" value="DUF2232"/>
    <property type="match status" value="1"/>
</dbReference>
<feature type="transmembrane region" description="Helical" evidence="1">
    <location>
        <begin position="62"/>
        <end position="88"/>
    </location>
</feature>
<keyword evidence="3" id="KW-1185">Reference proteome</keyword>
<keyword evidence="1" id="KW-0472">Membrane</keyword>
<dbReference type="EMBL" id="CP005587">
    <property type="protein sequence ID" value="AGK57769.1"/>
    <property type="molecule type" value="Genomic_DNA"/>
</dbReference>
<feature type="transmembrane region" description="Helical" evidence="1">
    <location>
        <begin position="94"/>
        <end position="113"/>
    </location>
</feature>
<sequence length="336" mass="34742">MGRDGKPDPALTARNAGQQTMPTNVFLLAIAAGVISSVVFASATTGAVMLRVVLFLLTPLSLYLAGLGLGVIAGAIAAITATAAVMLIANPLTAEVYAISTAIPAVICTRFTLMSRGPEDEREWYPIGRVVVVAALFAGVFAMLALILMGGDTDTLTKMLRGAVEAFVKSELSQIPGAPAIGEAEIDQITRSTLSTLPWALGLLAMATTLLNLWLAGRITLASGRLVRPWPDLAQFKMPAGATLVLFAAIGLTFTGGMTGLLAAGVAAPFTLAFALVGLGLVHVLTRGSPWRTFILSALYIGAVLVPHIGLLLALVGLAETVFGYRAAGKPPEPPN</sequence>
<organism evidence="2 3">
    <name type="scientific">Hyphomicrobium denitrificans 1NES1</name>
    <dbReference type="NCBI Taxonomy" id="670307"/>
    <lineage>
        <taxon>Bacteria</taxon>
        <taxon>Pseudomonadati</taxon>
        <taxon>Pseudomonadota</taxon>
        <taxon>Alphaproteobacteria</taxon>
        <taxon>Hyphomicrobiales</taxon>
        <taxon>Hyphomicrobiaceae</taxon>
        <taxon>Hyphomicrobium</taxon>
    </lineage>
</organism>
<dbReference type="Proteomes" id="UP000005952">
    <property type="component" value="Chromosome"/>
</dbReference>
<reference evidence="2 3" key="1">
    <citation type="journal article" date="2013" name="Genome Announc.">
        <title>Genome sequences for three denitrifying bacterial strains isolated from a uranium- and nitrate-contaminated subsurface environment.</title>
        <authorList>
            <person name="Venkatramanan R."/>
            <person name="Prakash O."/>
            <person name="Woyke T."/>
            <person name="Chain P."/>
            <person name="Goodwin L.A."/>
            <person name="Watson D."/>
            <person name="Brooks S."/>
            <person name="Kostka J.E."/>
            <person name="Green S.J."/>
        </authorList>
    </citation>
    <scope>NUCLEOTIDE SEQUENCE [LARGE SCALE GENOMIC DNA]</scope>
    <source>
        <strain evidence="2 3">1NES1</strain>
    </source>
</reference>
<feature type="transmembrane region" description="Helical" evidence="1">
    <location>
        <begin position="25"/>
        <end position="50"/>
    </location>
</feature>
<dbReference type="AlphaFoldDB" id="N0B2M4"/>
<dbReference type="eggNOG" id="ENOG502ZB2B">
    <property type="taxonomic scope" value="Bacteria"/>
</dbReference>
<feature type="transmembrane region" description="Helical" evidence="1">
    <location>
        <begin position="261"/>
        <end position="282"/>
    </location>
</feature>
<dbReference type="KEGG" id="hdt:HYPDE_30473"/>
<feature type="transmembrane region" description="Helical" evidence="1">
    <location>
        <begin position="294"/>
        <end position="316"/>
    </location>
</feature>
<evidence type="ECO:0008006" key="4">
    <source>
        <dbReference type="Google" id="ProtNLM"/>
    </source>
</evidence>
<dbReference type="STRING" id="670307.HYPDE_30473"/>
<feature type="transmembrane region" description="Helical" evidence="1">
    <location>
        <begin position="236"/>
        <end position="255"/>
    </location>
</feature>
<evidence type="ECO:0000313" key="2">
    <source>
        <dbReference type="EMBL" id="AGK57769.1"/>
    </source>
</evidence>